<accession>A0A821SET1</accession>
<evidence type="ECO:0000313" key="1">
    <source>
        <dbReference type="EMBL" id="CAF4853888.1"/>
    </source>
</evidence>
<organism evidence="1 2">
    <name type="scientific">Pieris macdunnoughi</name>
    <dbReference type="NCBI Taxonomy" id="345717"/>
    <lineage>
        <taxon>Eukaryota</taxon>
        <taxon>Metazoa</taxon>
        <taxon>Ecdysozoa</taxon>
        <taxon>Arthropoda</taxon>
        <taxon>Hexapoda</taxon>
        <taxon>Insecta</taxon>
        <taxon>Pterygota</taxon>
        <taxon>Neoptera</taxon>
        <taxon>Endopterygota</taxon>
        <taxon>Lepidoptera</taxon>
        <taxon>Glossata</taxon>
        <taxon>Ditrysia</taxon>
        <taxon>Papilionoidea</taxon>
        <taxon>Pieridae</taxon>
        <taxon>Pierinae</taxon>
        <taxon>Pieris</taxon>
    </lineage>
</organism>
<reference evidence="1" key="1">
    <citation type="submission" date="2021-02" db="EMBL/GenBank/DDBJ databases">
        <authorList>
            <person name="Steward A R."/>
        </authorList>
    </citation>
    <scope>NUCLEOTIDE SEQUENCE</scope>
</reference>
<sequence>MAQLCESQKTLSERIFKLQSNTKKTSKSRYTLGYIQTRIETLESYWSKYQTQYEMIKSTVTKTELEQLQFNTESLYETTEDIYLEFKGFLKDYLLEFSKSQGQPTQSLLRTNDGETTPIRAKLPPLSIPKFADTTKECLNSLDNLGVDTSTWDAIIVHLVVSKLDLETHKQWEQSLGSSQDITTFTTLSLFLENRFRSMEMGHSVNACRQSTNCRICSRRHHTLLHFTNPNKTTLVPESDAVTSSTPVTSQTTSTVVYKAEVDSDSEEVILATARIAVKSRNGDTIVLRALIDPCSQSNFVTEAAAQLLNLERTSISGKITGISSIPLTTKSQVTLNFHAIRNPSHMITAKAYVLRRINSRLPSQEIPPDTWPSSEISDLADPHFHMPGSIDVLLGAVVYAHIILNGIIKRNESLVALNSRLGWLVSGEVTQSGHQSHNVVVMHTQFEVDQLLRQFWEINEYSPNVKPLSKPEMQCEEHFKKTHTRNTDGRYEVRLPFKDEDAPNLGNSRQLALKRLLQMENKFKRRPEFHEEYCKFMRQYESLGHMEVVPETEKKNRAYHLPHHAVLRASSLTTKLRVVFDGSAKPVDGNSLNDELLIGPPLQQDIRELVTRWRQHKYCIVADIQQMYRQILISKQDTDYQRILWRESSEDPITYRHIWQFMCSISCHKDTSSTCRRRT</sequence>
<dbReference type="SUPFAM" id="SSF56672">
    <property type="entry name" value="DNA/RNA polymerases"/>
    <property type="match status" value="1"/>
</dbReference>
<dbReference type="PANTHER" id="PTHR47331:SF5">
    <property type="entry name" value="RIBONUCLEASE H"/>
    <property type="match status" value="1"/>
</dbReference>
<evidence type="ECO:0000313" key="2">
    <source>
        <dbReference type="Proteomes" id="UP000663880"/>
    </source>
</evidence>
<name>A0A821SET1_9NEOP</name>
<dbReference type="AlphaFoldDB" id="A0A821SET1"/>
<evidence type="ECO:0008006" key="3">
    <source>
        <dbReference type="Google" id="ProtNLM"/>
    </source>
</evidence>
<comment type="caution">
    <text evidence="1">The sequence shown here is derived from an EMBL/GenBank/DDBJ whole genome shotgun (WGS) entry which is preliminary data.</text>
</comment>
<dbReference type="PANTHER" id="PTHR47331">
    <property type="entry name" value="PHD-TYPE DOMAIN-CONTAINING PROTEIN"/>
    <property type="match status" value="1"/>
</dbReference>
<dbReference type="Proteomes" id="UP000663880">
    <property type="component" value="Unassembled WGS sequence"/>
</dbReference>
<gene>
    <name evidence="1" type="ORF">PMACD_LOCUS7300</name>
</gene>
<dbReference type="EMBL" id="CAJOBZ010000017">
    <property type="protein sequence ID" value="CAF4853888.1"/>
    <property type="molecule type" value="Genomic_DNA"/>
</dbReference>
<dbReference type="GO" id="GO:0071897">
    <property type="term" value="P:DNA biosynthetic process"/>
    <property type="evidence" value="ECO:0007669"/>
    <property type="project" value="UniProtKB-ARBA"/>
</dbReference>
<dbReference type="InterPro" id="IPR043502">
    <property type="entry name" value="DNA/RNA_pol_sf"/>
</dbReference>
<keyword evidence="2" id="KW-1185">Reference proteome</keyword>
<dbReference type="OrthoDB" id="7280806at2759"/>
<protein>
    <recommendedName>
        <fullName evidence="3">Peptidase aspartic putative domain-containing protein</fullName>
    </recommendedName>
</protein>
<proteinExistence type="predicted"/>